<gene>
    <name evidence="2" type="ORF">LCPAC202_01010</name>
</gene>
<proteinExistence type="predicted"/>
<feature type="compositionally biased region" description="Polar residues" evidence="1">
    <location>
        <begin position="184"/>
        <end position="220"/>
    </location>
</feature>
<feature type="region of interest" description="Disordered" evidence="1">
    <location>
        <begin position="507"/>
        <end position="534"/>
    </location>
</feature>
<reference evidence="2" key="1">
    <citation type="journal article" date="2019" name="MBio">
        <title>Virus Genomes from Deep Sea Sediments Expand the Ocean Megavirome and Support Independent Origins of Viral Gigantism.</title>
        <authorList>
            <person name="Backstrom D."/>
            <person name="Yutin N."/>
            <person name="Jorgensen S.L."/>
            <person name="Dharamshi J."/>
            <person name="Homa F."/>
            <person name="Zaremba-Niedwiedzka K."/>
            <person name="Spang A."/>
            <person name="Wolf Y.I."/>
            <person name="Koonin E.V."/>
            <person name="Ettema T.J."/>
        </authorList>
    </citation>
    <scope>NUCLEOTIDE SEQUENCE</scope>
</reference>
<feature type="region of interest" description="Disordered" evidence="1">
    <location>
        <begin position="1070"/>
        <end position="1095"/>
    </location>
</feature>
<feature type="compositionally biased region" description="Basic residues" evidence="1">
    <location>
        <begin position="1083"/>
        <end position="1095"/>
    </location>
</feature>
<feature type="region of interest" description="Disordered" evidence="1">
    <location>
        <begin position="734"/>
        <end position="826"/>
    </location>
</feature>
<feature type="region of interest" description="Disordered" evidence="1">
    <location>
        <begin position="111"/>
        <end position="235"/>
    </location>
</feature>
<evidence type="ECO:0000313" key="2">
    <source>
        <dbReference type="EMBL" id="QBK91127.1"/>
    </source>
</evidence>
<dbReference type="InterPro" id="IPR043910">
    <property type="entry name" value="DUF5767"/>
</dbReference>
<feature type="compositionally biased region" description="Basic and acidic residues" evidence="1">
    <location>
        <begin position="40"/>
        <end position="55"/>
    </location>
</feature>
<organism evidence="2">
    <name type="scientific">Pithovirus LCPAC202</name>
    <dbReference type="NCBI Taxonomy" id="2506592"/>
    <lineage>
        <taxon>Viruses</taxon>
        <taxon>Pithoviruses</taxon>
    </lineage>
</organism>
<feature type="region of interest" description="Disordered" evidence="1">
    <location>
        <begin position="1"/>
        <end position="95"/>
    </location>
</feature>
<feature type="compositionally biased region" description="Polar residues" evidence="1">
    <location>
        <begin position="68"/>
        <end position="84"/>
    </location>
</feature>
<protein>
    <submittedName>
        <fullName evidence="2">Retinal protein</fullName>
    </submittedName>
</protein>
<feature type="compositionally biased region" description="Basic residues" evidence="1">
    <location>
        <begin position="327"/>
        <end position="346"/>
    </location>
</feature>
<evidence type="ECO:0000256" key="1">
    <source>
        <dbReference type="SAM" id="MobiDB-lite"/>
    </source>
</evidence>
<dbReference type="EMBL" id="MK500511">
    <property type="protein sequence ID" value="QBK91127.1"/>
    <property type="molecule type" value="Genomic_DNA"/>
</dbReference>
<name>A0A481Z5T1_9VIRU</name>
<feature type="compositionally biased region" description="Polar residues" evidence="1">
    <location>
        <begin position="130"/>
        <end position="154"/>
    </location>
</feature>
<feature type="region of interest" description="Disordered" evidence="1">
    <location>
        <begin position="317"/>
        <end position="371"/>
    </location>
</feature>
<accession>A0A481Z5T1</accession>
<sequence length="1095" mass="123561">MTSQVSPKARSIDEIITQSVGRRKSRNSKRRPSSRKQNKRKSEPNRSHSSKEQKNIHTLKPSNHREPSISNLRPLSPRDNTPITISGKVIPRENFGDISNFKHLPAKLQIVSKPSVPPIISEVTLPKINPKTSPPKTNSKNTPAETNSKNTPTETNPKTSSDKTNSKNTTAETNPKTSSDKTNPKTTPAETNSKNTSSKTNLKIESAEINSEITPSSPKFTSIPPIEDRKKTPPPVFINIDDQEKPEEQYPGSPRQNGSTILNSIINKEEVISSQAVDLNQSSSEFILNRVISPRNILSPTYEMPPSPIISNILPLHNKTPNYRIGKNTKNKKSKSSIRPSKKKHQQTNSKTQLSRRAKEPVFTDPTGSLPQIGLVKSPDLRFSGRRELSNRYQESDDLVICPAPPPVIASHQSIIIPEEPTVTHRNHRSSRNNSNVSLIKQKDNILDQVKRDIYSPYLGSPLIGYSQQSQNNYYSQNTPYHQQESPYREQYSQNAPHYRQNTPYHWKESHREKHHRQNTPYHLQENRRGEQYPQNTPYSLLEPYYPPASSRKNFPNNRKHVYETGYHQQDTTSSHPIYFSPPIQYPQQSANYPPTISQNINEIQYIPPNSGSNPRFIPMNNEIITPSPVFMPIMSPEIEEKVPTQWENQPPIFIPFSPEHPKTIPPNLHSQNVYLAGEEPNITENQIRQNNVSSNPYSTFPPTLMATSPNILKSLQESPVYSPQQSTYIKINEKSPENIPSPKSPDHILIGQEDESINSPVTEDINSKEKNSPSIRRSRVSRTKSNKERTSSNNEQTFSEDEISPRETSLSPRNSRKKHTTDEKWRGKTLDIKPPIYGKIPEYDQMSPIDQARYRGQFNVLFGMLRERYPHYNIPHFADDESLYVMHGYYESYHFHFSIRDTVDKWKIGLVCIWFGIELLFTKGLGLNLGGYGVNQVSMMPTYEKLLYEFVEKGRGNIGAGLSPEVKILLLTVVSAVVFLIIKYISDWMGPMAGNFLQNLINNLISGGQNQASVTHVANTINNNLPQAPPAANVNTSNPGSIPQIPSFLGGLNIQNLVQTFGGLFSGGAGGGNSTGTANPAPRRRARRRPLYDS</sequence>
<feature type="compositionally biased region" description="Basic residues" evidence="1">
    <location>
        <begin position="21"/>
        <end position="39"/>
    </location>
</feature>
<dbReference type="Pfam" id="PF19071">
    <property type="entry name" value="DUF5767"/>
    <property type="match status" value="1"/>
</dbReference>